<evidence type="ECO:0000313" key="7">
    <source>
        <dbReference type="Proteomes" id="UP000261257"/>
    </source>
</evidence>
<feature type="coiled-coil region" evidence="4">
    <location>
        <begin position="219"/>
        <end position="295"/>
    </location>
</feature>
<dbReference type="SUPFAM" id="SSF52540">
    <property type="entry name" value="P-loop containing nucleoside triphosphate hydrolases"/>
    <property type="match status" value="2"/>
</dbReference>
<dbReference type="GO" id="GO:0006302">
    <property type="term" value="P:double-strand break repair"/>
    <property type="evidence" value="ECO:0007669"/>
    <property type="project" value="InterPro"/>
</dbReference>
<feature type="coiled-coil region" evidence="4">
    <location>
        <begin position="116"/>
        <end position="147"/>
    </location>
</feature>
<dbReference type="AlphaFoldDB" id="A0A3E4TNU0"/>
<comment type="similarity">
    <text evidence="1">Belongs to the SMC family. SbcC subfamily.</text>
</comment>
<gene>
    <name evidence="6" type="ORF">DXC39_31915</name>
</gene>
<feature type="domain" description="Rad50/SbcC-type AAA" evidence="5">
    <location>
        <begin position="11"/>
        <end position="276"/>
    </location>
</feature>
<sequence>MKKIYLPSLNKITVDNYSLYAQCPSFEFVFEEGISAIVGANGIGKTTFVNMIIYALVGYKKEERRNKKALNLQDITLQDTNFFKDRMNYNFDGGLNEAASVTLEYSLGSNTLIIQRSLYNDEIQKLIVNYKEVKQRAESDYQNIVNKYSGLTDFEDFRKIISEFLFFDERRKNIAWEIDMQDYLLKVLLFDEEYFNKFKELEEKIVQEDTKGRHKSEDRKVVQASIDELIREKEQVINNLKEEFNGEINVNKNIEEIKIKKNSIIQSIDELNENISIIQEELNGLINDLNNLEGELTLSIVKGDGFKDEIKKIETALYKSIYKKLPGYYYTLEKNLLSEGKCLICNSKSNNLKIEAIRKKNNNECFICASKISEVEEFASTDIERLNDLNQKKVSQENIIQNLTKRFEELQEKITSIKKQQNSRREKVEILQRELLIIDNELEHRNKDEKTDTYTEILKRKEAEVEKLDQDSKNAYARRDLYKDDLKNYTKKFRNLISLLTNDLTNYFNKYASIFIGLDCELTVTERVIRSIPHIVYTPKIANQIRKDIWSVSESQRFFLDQAFRMAIIDYLQKNVCDFSTFFITETPEGSLDLAYENQVAEMFYIFAQSHNKIIFTSNLNSSNFLIDIFTRIAKEDRKSRILNLLEKGNLTRVQNNSLQQLCDILEKITEA</sequence>
<protein>
    <recommendedName>
        <fullName evidence="3">Nuclease SbcCD subunit C</fullName>
    </recommendedName>
</protein>
<evidence type="ECO:0000313" key="6">
    <source>
        <dbReference type="EMBL" id="RGL92800.1"/>
    </source>
</evidence>
<evidence type="ECO:0000259" key="5">
    <source>
        <dbReference type="Pfam" id="PF13476"/>
    </source>
</evidence>
<evidence type="ECO:0000256" key="2">
    <source>
        <dbReference type="ARBA" id="ARBA00011322"/>
    </source>
</evidence>
<dbReference type="InterPro" id="IPR038729">
    <property type="entry name" value="Rad50/SbcC_AAA"/>
</dbReference>
<evidence type="ECO:0000256" key="1">
    <source>
        <dbReference type="ARBA" id="ARBA00006930"/>
    </source>
</evidence>
<feature type="coiled-coil region" evidence="4">
    <location>
        <begin position="386"/>
        <end position="420"/>
    </location>
</feature>
<dbReference type="RefSeq" id="WP_117624248.1">
    <property type="nucleotide sequence ID" value="NZ_QSSQ01000066.1"/>
</dbReference>
<name>A0A3E4TNU0_9FIRM</name>
<accession>A0A3E4TNU0</accession>
<dbReference type="Proteomes" id="UP000261257">
    <property type="component" value="Unassembled WGS sequence"/>
</dbReference>
<dbReference type="PANTHER" id="PTHR32114:SF2">
    <property type="entry name" value="ABC TRANSPORTER ABCH.3"/>
    <property type="match status" value="1"/>
</dbReference>
<dbReference type="PANTHER" id="PTHR32114">
    <property type="entry name" value="ABC TRANSPORTER ABCH.3"/>
    <property type="match status" value="1"/>
</dbReference>
<dbReference type="Gene3D" id="3.40.50.300">
    <property type="entry name" value="P-loop containing nucleotide triphosphate hydrolases"/>
    <property type="match status" value="2"/>
</dbReference>
<comment type="subunit">
    <text evidence="2">Heterodimer of SbcC and SbcD.</text>
</comment>
<dbReference type="Pfam" id="PF13476">
    <property type="entry name" value="AAA_23"/>
    <property type="match status" value="1"/>
</dbReference>
<organism evidence="6 7">
    <name type="scientific">Hungatella hathewayi</name>
    <dbReference type="NCBI Taxonomy" id="154046"/>
    <lineage>
        <taxon>Bacteria</taxon>
        <taxon>Bacillati</taxon>
        <taxon>Bacillota</taxon>
        <taxon>Clostridia</taxon>
        <taxon>Lachnospirales</taxon>
        <taxon>Lachnospiraceae</taxon>
        <taxon>Hungatella</taxon>
    </lineage>
</organism>
<evidence type="ECO:0000256" key="4">
    <source>
        <dbReference type="SAM" id="Coils"/>
    </source>
</evidence>
<dbReference type="GO" id="GO:0016887">
    <property type="term" value="F:ATP hydrolysis activity"/>
    <property type="evidence" value="ECO:0007669"/>
    <property type="project" value="InterPro"/>
</dbReference>
<reference evidence="6 7" key="1">
    <citation type="submission" date="2018-08" db="EMBL/GenBank/DDBJ databases">
        <title>A genome reference for cultivated species of the human gut microbiota.</title>
        <authorList>
            <person name="Zou Y."/>
            <person name="Xue W."/>
            <person name="Luo G."/>
        </authorList>
    </citation>
    <scope>NUCLEOTIDE SEQUENCE [LARGE SCALE GENOMIC DNA]</scope>
    <source>
        <strain evidence="6 7">TF05-11AC</strain>
    </source>
</reference>
<evidence type="ECO:0000256" key="3">
    <source>
        <dbReference type="ARBA" id="ARBA00013368"/>
    </source>
</evidence>
<feature type="coiled-coil region" evidence="4">
    <location>
        <begin position="451"/>
        <end position="478"/>
    </location>
</feature>
<proteinExistence type="inferred from homology"/>
<comment type="caution">
    <text evidence="6">The sequence shown here is derived from an EMBL/GenBank/DDBJ whole genome shotgun (WGS) entry which is preliminary data.</text>
</comment>
<dbReference type="InterPro" id="IPR027417">
    <property type="entry name" value="P-loop_NTPase"/>
</dbReference>
<keyword evidence="4" id="KW-0175">Coiled coil</keyword>
<dbReference type="EMBL" id="QSSQ01000066">
    <property type="protein sequence ID" value="RGL92800.1"/>
    <property type="molecule type" value="Genomic_DNA"/>
</dbReference>